<evidence type="ECO:0000256" key="1">
    <source>
        <dbReference type="SAM" id="MobiDB-lite"/>
    </source>
</evidence>
<organism evidence="2">
    <name type="scientific">Sesamum radiatum</name>
    <name type="common">Black benniseed</name>
    <dbReference type="NCBI Taxonomy" id="300843"/>
    <lineage>
        <taxon>Eukaryota</taxon>
        <taxon>Viridiplantae</taxon>
        <taxon>Streptophyta</taxon>
        <taxon>Embryophyta</taxon>
        <taxon>Tracheophyta</taxon>
        <taxon>Spermatophyta</taxon>
        <taxon>Magnoliopsida</taxon>
        <taxon>eudicotyledons</taxon>
        <taxon>Gunneridae</taxon>
        <taxon>Pentapetalae</taxon>
        <taxon>asterids</taxon>
        <taxon>lamiids</taxon>
        <taxon>Lamiales</taxon>
        <taxon>Pedaliaceae</taxon>
        <taxon>Sesamum</taxon>
    </lineage>
</organism>
<feature type="compositionally biased region" description="Basic residues" evidence="1">
    <location>
        <begin position="67"/>
        <end position="79"/>
    </location>
</feature>
<sequence length="79" mass="7812">MARRRIAAGRWADGGGWAATGSGNGSGCAWAADGAAAEAGRRTADGLRRRCGGGSGGGGREGEKSGRKGGKMKMRLGFG</sequence>
<proteinExistence type="predicted"/>
<name>A0AAW2S0L8_SESRA</name>
<accession>A0AAW2S0L8</accession>
<evidence type="ECO:0000313" key="2">
    <source>
        <dbReference type="EMBL" id="KAL0385624.1"/>
    </source>
</evidence>
<protein>
    <submittedName>
        <fullName evidence="2">Uncharacterized protein</fullName>
    </submittedName>
</protein>
<dbReference type="EMBL" id="JACGWJ010000012">
    <property type="protein sequence ID" value="KAL0385624.1"/>
    <property type="molecule type" value="Genomic_DNA"/>
</dbReference>
<reference evidence="2" key="2">
    <citation type="journal article" date="2024" name="Plant">
        <title>Genomic evolution and insights into agronomic trait innovations of Sesamum species.</title>
        <authorList>
            <person name="Miao H."/>
            <person name="Wang L."/>
            <person name="Qu L."/>
            <person name="Liu H."/>
            <person name="Sun Y."/>
            <person name="Le M."/>
            <person name="Wang Q."/>
            <person name="Wei S."/>
            <person name="Zheng Y."/>
            <person name="Lin W."/>
            <person name="Duan Y."/>
            <person name="Cao H."/>
            <person name="Xiong S."/>
            <person name="Wang X."/>
            <person name="Wei L."/>
            <person name="Li C."/>
            <person name="Ma Q."/>
            <person name="Ju M."/>
            <person name="Zhao R."/>
            <person name="Li G."/>
            <person name="Mu C."/>
            <person name="Tian Q."/>
            <person name="Mei H."/>
            <person name="Zhang T."/>
            <person name="Gao T."/>
            <person name="Zhang H."/>
        </authorList>
    </citation>
    <scope>NUCLEOTIDE SEQUENCE</scope>
    <source>
        <strain evidence="2">G02</strain>
    </source>
</reference>
<gene>
    <name evidence="2" type="ORF">Sradi_2956700</name>
</gene>
<feature type="region of interest" description="Disordered" evidence="1">
    <location>
        <begin position="46"/>
        <end position="79"/>
    </location>
</feature>
<comment type="caution">
    <text evidence="2">The sequence shown here is derived from an EMBL/GenBank/DDBJ whole genome shotgun (WGS) entry which is preliminary data.</text>
</comment>
<dbReference type="AlphaFoldDB" id="A0AAW2S0L8"/>
<reference evidence="2" key="1">
    <citation type="submission" date="2020-06" db="EMBL/GenBank/DDBJ databases">
        <authorList>
            <person name="Li T."/>
            <person name="Hu X."/>
            <person name="Zhang T."/>
            <person name="Song X."/>
            <person name="Zhang H."/>
            <person name="Dai N."/>
            <person name="Sheng W."/>
            <person name="Hou X."/>
            <person name="Wei L."/>
        </authorList>
    </citation>
    <scope>NUCLEOTIDE SEQUENCE</scope>
    <source>
        <strain evidence="2">G02</strain>
        <tissue evidence="2">Leaf</tissue>
    </source>
</reference>